<proteinExistence type="evidence at transcript level"/>
<accession>K9IW13</accession>
<dbReference type="EMBL" id="GABZ01008764">
    <property type="protein sequence ID" value="JAA44761.1"/>
    <property type="molecule type" value="mRNA"/>
</dbReference>
<keyword evidence="1" id="KW-0472">Membrane</keyword>
<keyword evidence="1" id="KW-1133">Transmembrane helix</keyword>
<reference evidence="2" key="1">
    <citation type="submission" date="2012-11" db="EMBL/GenBank/DDBJ databases">
        <title>The Vampirome: Transcriptome and Proteome Analysis of the Submandibular and Accessory Glands of the Vampire Bat and Vector of Human Rabies, Desmodus rotundus.</title>
        <authorList>
            <person name="Francischetti I.M.B."/>
            <person name="Assumpcao T.C.F."/>
            <person name="Ma D."/>
            <person name="Vicente E.C."/>
            <person name="Ribeiro J.M.C."/>
        </authorList>
    </citation>
    <scope>NUCLEOTIDE SEQUENCE</scope>
    <source>
        <tissue evidence="2">Salivary gland</tissue>
    </source>
</reference>
<organism evidence="2">
    <name type="scientific">Desmodus rotundus</name>
    <name type="common">Vampire bat</name>
    <dbReference type="NCBI Taxonomy" id="9430"/>
    <lineage>
        <taxon>Eukaryota</taxon>
        <taxon>Metazoa</taxon>
        <taxon>Chordata</taxon>
        <taxon>Craniata</taxon>
        <taxon>Vertebrata</taxon>
        <taxon>Euteleostomi</taxon>
        <taxon>Mammalia</taxon>
        <taxon>Eutheria</taxon>
        <taxon>Laurasiatheria</taxon>
        <taxon>Chiroptera</taxon>
        <taxon>Yangochiroptera</taxon>
        <taxon>Phyllostomidae</taxon>
        <taxon>Desmodontinae</taxon>
        <taxon>Desmodus</taxon>
    </lineage>
</organism>
<keyword evidence="1" id="KW-0812">Transmembrane</keyword>
<feature type="transmembrane region" description="Helical" evidence="1">
    <location>
        <begin position="6"/>
        <end position="25"/>
    </location>
</feature>
<feature type="transmembrane region" description="Helical" evidence="1">
    <location>
        <begin position="37"/>
        <end position="62"/>
    </location>
</feature>
<sequence length="72" mass="8467">MSHFTSFYFIYLLTNIVDFTTSFNLHTSFISDCSSTFTICLPLLVRFFSLTCFLCLVWHFIFSLENALEYVP</sequence>
<dbReference type="AlphaFoldDB" id="K9IW13"/>
<name>K9IW13_DESRO</name>
<evidence type="ECO:0000256" key="1">
    <source>
        <dbReference type="SAM" id="Phobius"/>
    </source>
</evidence>
<evidence type="ECO:0000313" key="2">
    <source>
        <dbReference type="EMBL" id="JAA44761.1"/>
    </source>
</evidence>
<protein>
    <submittedName>
        <fullName evidence="2">Uncharacterized protein</fullName>
    </submittedName>
</protein>